<keyword evidence="4" id="KW-0032">Aminotransferase</keyword>
<dbReference type="NCBIfam" id="NF004800">
    <property type="entry name" value="PRK06149.1"/>
    <property type="match status" value="1"/>
</dbReference>
<evidence type="ECO:0000259" key="3">
    <source>
        <dbReference type="Pfam" id="PF01636"/>
    </source>
</evidence>
<keyword evidence="2" id="KW-0663">Pyridoxal phosphate</keyword>
<dbReference type="Gene3D" id="3.40.640.10">
    <property type="entry name" value="Type I PLP-dependent aspartate aminotransferase-like (Major domain)"/>
    <property type="match status" value="1"/>
</dbReference>
<comment type="caution">
    <text evidence="4">The sequence shown here is derived from an EMBL/GenBank/DDBJ whole genome shotgun (WGS) entry which is preliminary data.</text>
</comment>
<dbReference type="EMBL" id="QUBR01000001">
    <property type="protein sequence ID" value="REK73213.1"/>
    <property type="molecule type" value="Genomic_DNA"/>
</dbReference>
<dbReference type="InterPro" id="IPR049704">
    <property type="entry name" value="Aminotrans_3_PPA_site"/>
</dbReference>
<keyword evidence="5" id="KW-1185">Reference proteome</keyword>
<dbReference type="PANTHER" id="PTHR45688:SF13">
    <property type="entry name" value="ALANINE--GLYOXYLATE AMINOTRANSFERASE 2-LIKE"/>
    <property type="match status" value="1"/>
</dbReference>
<comment type="similarity">
    <text evidence="1">Belongs to the class-III pyridoxal-phosphate-dependent aminotransferase family.</text>
</comment>
<dbReference type="AlphaFoldDB" id="A0A371PBB5"/>
<dbReference type="InterPro" id="IPR002575">
    <property type="entry name" value="Aminoglycoside_PTrfase"/>
</dbReference>
<dbReference type="GO" id="GO:0030170">
    <property type="term" value="F:pyridoxal phosphate binding"/>
    <property type="evidence" value="ECO:0007669"/>
    <property type="project" value="InterPro"/>
</dbReference>
<sequence length="967" mass="102777">MDPVTTGLPRPAVTVDQVVAMAHEHFGVEGTGVELGSQQDRNILLTTPGGTRYLVKVSNPVFTRSEIEAQNLVMRHLAARGHATPQPTASRGGEDIVTVDVDGVPHAARLLTFLPGEPLSAAGAPWPATLAEIGRLAGQVTAALADVTHPGMERDLQWDLRRGESVVAERLHLVADVARRGSVEAALHRVTADLDPVRDALPTQPVHGDLTTDNLVGDRDHHGALRPTGIIDFGDVMTSWRVAELAVACSAVFRHEPHRPLAILPMVAAFDAEVGLTDDEIAALWPLIVLRGATLVVSGAEQLAVDPGNAYAAAALDDEWAMFEVPAAQDAAVMTAAIRLGLGRPVARPAAPSSTAPMVRALAGRPPVVVPLGHDSDVLWDGAWLDEGPAQEAHALDAAVSTALAATTRFGEGRLTRVGANSRDEPANVAVACDLRTASPVTVEAPFDGVVSHREGALVLAGRDHAVVVRSPAAGSPAEDGIEVTAGDALMTTDRATVWLTVPAAVVDRLPPRFVRASELAAWRTRVLDPASLLGPPPQDGPADDLLERRTGAYAPLQGHYYVDPPQIERGWREHLIDTSGRHYVDMVNNVTVLGHGHPEVAAVAADQWRRLNTNSRFHYAAVAELSERLLATVPDELDTVLLVNSGSEAVDLALRLTRAFSGREDVLCVTESYHGWTVASDAVSTSTSDNPRADQTRPGWVHAVELPNAYRGTHRGPGAGEAYARDAVAEIERLAAAGTPVGTWIVEPRNGNAGAIGLADGFLPRVYEAVRAGGGVCISDEVQVGYGRQGEWFWGYEEHGVVPDVITVAKAMGNGHPLGAVITRSDIAQALADQGTFFSSAGGSTLSSRIGTTVLDVLQRDGLQEHARIVGEHLRRELERLAERHPLIGAVHGRGLYLGVELVRDRETLEPAGEETAALCDRMLQLGVVVQPTGDRQNILKVKPPMCLSRDSADFFVARLDEALSG</sequence>
<dbReference type="PANTHER" id="PTHR45688">
    <property type="match status" value="1"/>
</dbReference>
<dbReference type="OrthoDB" id="4510254at2"/>
<dbReference type="InterPro" id="IPR011009">
    <property type="entry name" value="Kinase-like_dom_sf"/>
</dbReference>
<reference evidence="4 5" key="1">
    <citation type="submission" date="2018-08" db="EMBL/GenBank/DDBJ databases">
        <title>Aeromicrobium sp. M2KJ-4, whole genome shotgun sequence.</title>
        <authorList>
            <person name="Tuo L."/>
        </authorList>
    </citation>
    <scope>NUCLEOTIDE SEQUENCE [LARGE SCALE GENOMIC DNA]</scope>
    <source>
        <strain evidence="4 5">M2KJ-4</strain>
    </source>
</reference>
<dbReference type="InterPro" id="IPR015424">
    <property type="entry name" value="PyrdxlP-dep_Trfase"/>
</dbReference>
<dbReference type="Gene3D" id="3.90.1200.10">
    <property type="match status" value="1"/>
</dbReference>
<dbReference type="Pfam" id="PF01636">
    <property type="entry name" value="APH"/>
    <property type="match status" value="1"/>
</dbReference>
<feature type="domain" description="Aminoglycoside phosphotransferase" evidence="3">
    <location>
        <begin position="37"/>
        <end position="257"/>
    </location>
</feature>
<gene>
    <name evidence="4" type="ORF">DX116_06500</name>
</gene>
<proteinExistence type="inferred from homology"/>
<dbReference type="Gene3D" id="3.90.1150.10">
    <property type="entry name" value="Aspartate Aminotransferase, domain 1"/>
    <property type="match status" value="1"/>
</dbReference>
<dbReference type="PROSITE" id="PS00600">
    <property type="entry name" value="AA_TRANSFER_CLASS_3"/>
    <property type="match status" value="1"/>
</dbReference>
<name>A0A371PBB5_9ACTN</name>
<evidence type="ECO:0000256" key="1">
    <source>
        <dbReference type="ARBA" id="ARBA00008954"/>
    </source>
</evidence>
<organism evidence="4 5">
    <name type="scientific">Aeromicrobium endophyticum</name>
    <dbReference type="NCBI Taxonomy" id="2292704"/>
    <lineage>
        <taxon>Bacteria</taxon>
        <taxon>Bacillati</taxon>
        <taxon>Actinomycetota</taxon>
        <taxon>Actinomycetes</taxon>
        <taxon>Propionibacteriales</taxon>
        <taxon>Nocardioidaceae</taxon>
        <taxon>Aeromicrobium</taxon>
    </lineage>
</organism>
<keyword evidence="4" id="KW-0808">Transferase</keyword>
<accession>A0A371PBB5</accession>
<dbReference type="InterPro" id="IPR015422">
    <property type="entry name" value="PyrdxlP-dep_Trfase_small"/>
</dbReference>
<dbReference type="GO" id="GO:0008483">
    <property type="term" value="F:transaminase activity"/>
    <property type="evidence" value="ECO:0007669"/>
    <property type="project" value="UniProtKB-KW"/>
</dbReference>
<evidence type="ECO:0000313" key="4">
    <source>
        <dbReference type="EMBL" id="REK73213.1"/>
    </source>
</evidence>
<evidence type="ECO:0000313" key="5">
    <source>
        <dbReference type="Proteomes" id="UP000265581"/>
    </source>
</evidence>
<dbReference type="SUPFAM" id="SSF56112">
    <property type="entry name" value="Protein kinase-like (PK-like)"/>
    <property type="match status" value="1"/>
</dbReference>
<dbReference type="Proteomes" id="UP000265581">
    <property type="component" value="Unassembled WGS sequence"/>
</dbReference>
<dbReference type="CDD" id="cd00610">
    <property type="entry name" value="OAT_like"/>
    <property type="match status" value="1"/>
</dbReference>
<dbReference type="InterPro" id="IPR015421">
    <property type="entry name" value="PyrdxlP-dep_Trfase_major"/>
</dbReference>
<evidence type="ECO:0000256" key="2">
    <source>
        <dbReference type="ARBA" id="ARBA00022898"/>
    </source>
</evidence>
<dbReference type="RefSeq" id="WP_119703326.1">
    <property type="nucleotide sequence ID" value="NZ_JBHSOI010000001.1"/>
</dbReference>
<dbReference type="InterPro" id="IPR005814">
    <property type="entry name" value="Aminotrans_3"/>
</dbReference>
<dbReference type="Pfam" id="PF00202">
    <property type="entry name" value="Aminotran_3"/>
    <property type="match status" value="1"/>
</dbReference>
<dbReference type="SUPFAM" id="SSF53383">
    <property type="entry name" value="PLP-dependent transferases"/>
    <property type="match status" value="1"/>
</dbReference>
<protein>
    <submittedName>
        <fullName evidence="4">Aminotransferase</fullName>
    </submittedName>
</protein>